<protein>
    <submittedName>
        <fullName evidence="1">Uncharacterized protein</fullName>
    </submittedName>
</protein>
<gene>
    <name evidence="1" type="ORF">P280DRAFT_37800</name>
</gene>
<dbReference type="Proteomes" id="UP000799753">
    <property type="component" value="Unassembled WGS sequence"/>
</dbReference>
<accession>A0A6A6RVT0</accession>
<name>A0A6A6RVT0_9PLEO</name>
<organism evidence="1 2">
    <name type="scientific">Massarina eburnea CBS 473.64</name>
    <dbReference type="NCBI Taxonomy" id="1395130"/>
    <lineage>
        <taxon>Eukaryota</taxon>
        <taxon>Fungi</taxon>
        <taxon>Dikarya</taxon>
        <taxon>Ascomycota</taxon>
        <taxon>Pezizomycotina</taxon>
        <taxon>Dothideomycetes</taxon>
        <taxon>Pleosporomycetidae</taxon>
        <taxon>Pleosporales</taxon>
        <taxon>Massarineae</taxon>
        <taxon>Massarinaceae</taxon>
        <taxon>Massarina</taxon>
    </lineage>
</organism>
<dbReference type="EMBL" id="MU006786">
    <property type="protein sequence ID" value="KAF2639450.1"/>
    <property type="molecule type" value="Genomic_DNA"/>
</dbReference>
<proteinExistence type="predicted"/>
<dbReference type="AlphaFoldDB" id="A0A6A6RVT0"/>
<reference evidence="1" key="1">
    <citation type="journal article" date="2020" name="Stud. Mycol.">
        <title>101 Dothideomycetes genomes: a test case for predicting lifestyles and emergence of pathogens.</title>
        <authorList>
            <person name="Haridas S."/>
            <person name="Albert R."/>
            <person name="Binder M."/>
            <person name="Bloem J."/>
            <person name="Labutti K."/>
            <person name="Salamov A."/>
            <person name="Andreopoulos B."/>
            <person name="Baker S."/>
            <person name="Barry K."/>
            <person name="Bills G."/>
            <person name="Bluhm B."/>
            <person name="Cannon C."/>
            <person name="Castanera R."/>
            <person name="Culley D."/>
            <person name="Daum C."/>
            <person name="Ezra D."/>
            <person name="Gonzalez J."/>
            <person name="Henrissat B."/>
            <person name="Kuo A."/>
            <person name="Liang C."/>
            <person name="Lipzen A."/>
            <person name="Lutzoni F."/>
            <person name="Magnuson J."/>
            <person name="Mondo S."/>
            <person name="Nolan M."/>
            <person name="Ohm R."/>
            <person name="Pangilinan J."/>
            <person name="Park H.-J."/>
            <person name="Ramirez L."/>
            <person name="Alfaro M."/>
            <person name="Sun H."/>
            <person name="Tritt A."/>
            <person name="Yoshinaga Y."/>
            <person name="Zwiers L.-H."/>
            <person name="Turgeon B."/>
            <person name="Goodwin S."/>
            <person name="Spatafora J."/>
            <person name="Crous P."/>
            <person name="Grigoriev I."/>
        </authorList>
    </citation>
    <scope>NUCLEOTIDE SEQUENCE</scope>
    <source>
        <strain evidence="1">CBS 473.64</strain>
    </source>
</reference>
<keyword evidence="2" id="KW-1185">Reference proteome</keyword>
<evidence type="ECO:0000313" key="2">
    <source>
        <dbReference type="Proteomes" id="UP000799753"/>
    </source>
</evidence>
<sequence length="266" mass="28026">MNAQLVVFSEVTLNAMMASTAPMPINSSTTLACPADFTGPGLAALETRSPSTASEATLNAMMASTAPMPINSSTTLACPANLTGPGLAALEKRSHSTASEATATNNATGTNIGINIDATSTNTDITIDATSTNTGINIDATSTDTGINIDADIITVTVTVAPLATPFPYPFPFPFSFPFHVPFNNDGSNTTITTNDFVQGEYSVSCDVNKRAKEELAKCGCKRKFEKKAMTVKDLVQMGVFGSLLLGFMFVRRFEVNAGWRRGVRA</sequence>
<evidence type="ECO:0000313" key="1">
    <source>
        <dbReference type="EMBL" id="KAF2639450.1"/>
    </source>
</evidence>